<evidence type="ECO:0000256" key="4">
    <source>
        <dbReference type="PIRSR" id="PIRSR000105-1"/>
    </source>
</evidence>
<keyword evidence="8" id="KW-1185">Reference proteome</keyword>
<organism evidence="7 8">
    <name type="scientific">Cytobacillus praedii</name>
    <dbReference type="NCBI Taxonomy" id="1742358"/>
    <lineage>
        <taxon>Bacteria</taxon>
        <taxon>Bacillati</taxon>
        <taxon>Bacillota</taxon>
        <taxon>Bacilli</taxon>
        <taxon>Bacillales</taxon>
        <taxon>Bacillaceae</taxon>
        <taxon>Cytobacillus</taxon>
    </lineage>
</organism>
<keyword evidence="3" id="KW-0560">Oxidoreductase</keyword>
<dbReference type="GO" id="GO:0006635">
    <property type="term" value="P:fatty acid beta-oxidation"/>
    <property type="evidence" value="ECO:0007669"/>
    <property type="project" value="TreeGrafter"/>
</dbReference>
<sequence>MKTIGVIGFGTMGSGISQVCVEAGYEVIAIEQDKAYFDRGLKQLSKNWNRAIEKGRASKETIEEYKSLLNTSTEWESVADADFIIEAVSEDMELKKQIFKRIDQIVNDEAIIVSNTSGLSITEIASVMRNPQRVMGFHFFNPVPVMKLVELIKGYDTSEETYQRSKELVESLGKEAIAVKESPLFAVNRILVPMINEAIFVLQEGVASADDIDKGMRLGANHPIGPLALADLIGLDTLLFVQDSLYEETQDSKYRAAPLLRKLVRAGHLGRKSGKGFYEY</sequence>
<dbReference type="Gene3D" id="3.40.50.720">
    <property type="entry name" value="NAD(P)-binding Rossmann-like Domain"/>
    <property type="match status" value="1"/>
</dbReference>
<dbReference type="InterPro" id="IPR022694">
    <property type="entry name" value="3-OHacyl-CoA_DH"/>
</dbReference>
<dbReference type="Pfam" id="PF02737">
    <property type="entry name" value="3HCDH_N"/>
    <property type="match status" value="1"/>
</dbReference>
<accession>A0A4R1B3N8</accession>
<name>A0A4R1B3N8_9BACI</name>
<dbReference type="InterPro" id="IPR006108">
    <property type="entry name" value="3HC_DH_C"/>
</dbReference>
<dbReference type="PANTHER" id="PTHR48075:SF5">
    <property type="entry name" value="3-HYDROXYBUTYRYL-COA DEHYDROGENASE"/>
    <property type="match status" value="1"/>
</dbReference>
<dbReference type="OrthoDB" id="9771883at2"/>
<dbReference type="GO" id="GO:0008691">
    <property type="term" value="F:3-hydroxybutyryl-CoA dehydrogenase activity"/>
    <property type="evidence" value="ECO:0007669"/>
    <property type="project" value="TreeGrafter"/>
</dbReference>
<dbReference type="InterPro" id="IPR036291">
    <property type="entry name" value="NAD(P)-bd_dom_sf"/>
</dbReference>
<evidence type="ECO:0000259" key="6">
    <source>
        <dbReference type="Pfam" id="PF02737"/>
    </source>
</evidence>
<dbReference type="InterPro" id="IPR008927">
    <property type="entry name" value="6-PGluconate_DH-like_C_sf"/>
</dbReference>
<dbReference type="GO" id="GO:0070403">
    <property type="term" value="F:NAD+ binding"/>
    <property type="evidence" value="ECO:0007669"/>
    <property type="project" value="InterPro"/>
</dbReference>
<evidence type="ECO:0000313" key="8">
    <source>
        <dbReference type="Proteomes" id="UP000293846"/>
    </source>
</evidence>
<dbReference type="STRING" id="1742358.GCA_001439605_03800"/>
<proteinExistence type="inferred from homology"/>
<dbReference type="SUPFAM" id="SSF51735">
    <property type="entry name" value="NAD(P)-binding Rossmann-fold domains"/>
    <property type="match status" value="1"/>
</dbReference>
<protein>
    <submittedName>
        <fullName evidence="7">3-hydroxybutyryl-CoA dehydrogenase</fullName>
    </submittedName>
</protein>
<dbReference type="PIRSF" id="PIRSF000105">
    <property type="entry name" value="HCDH"/>
    <property type="match status" value="1"/>
</dbReference>
<comment type="similarity">
    <text evidence="2">Belongs to the 3-hydroxyacyl-CoA dehydrogenase family.</text>
</comment>
<evidence type="ECO:0000259" key="5">
    <source>
        <dbReference type="Pfam" id="PF00725"/>
    </source>
</evidence>
<feature type="site" description="Important for catalytic activity" evidence="4">
    <location>
        <position position="138"/>
    </location>
</feature>
<dbReference type="SUPFAM" id="SSF48179">
    <property type="entry name" value="6-phosphogluconate dehydrogenase C-terminal domain-like"/>
    <property type="match status" value="1"/>
</dbReference>
<feature type="domain" description="3-hydroxyacyl-CoA dehydrogenase C-terminal" evidence="5">
    <location>
        <begin position="185"/>
        <end position="280"/>
    </location>
</feature>
<reference evidence="7 8" key="1">
    <citation type="submission" date="2019-03" db="EMBL/GenBank/DDBJ databases">
        <authorList>
            <person name="Jensen L."/>
            <person name="Storgaard J."/>
            <person name="Sulaj E."/>
            <person name="Schramm A."/>
            <person name="Marshall I.P.G."/>
        </authorList>
    </citation>
    <scope>NUCLEOTIDE SEQUENCE [LARGE SCALE GENOMIC DNA]</scope>
    <source>
        <strain evidence="7 8">2017H2G3</strain>
    </source>
</reference>
<dbReference type="InterPro" id="IPR013328">
    <property type="entry name" value="6PGD_dom2"/>
</dbReference>
<dbReference type="AlphaFoldDB" id="A0A4R1B3N8"/>
<feature type="domain" description="3-hydroxyacyl-CoA dehydrogenase NAD binding" evidence="6">
    <location>
        <begin position="3"/>
        <end position="181"/>
    </location>
</feature>
<dbReference type="InterPro" id="IPR006176">
    <property type="entry name" value="3-OHacyl-CoA_DH_NAD-bd"/>
</dbReference>
<evidence type="ECO:0000256" key="1">
    <source>
        <dbReference type="ARBA" id="ARBA00005086"/>
    </source>
</evidence>
<comment type="pathway">
    <text evidence="1">Lipid metabolism; butanoate metabolism.</text>
</comment>
<evidence type="ECO:0000256" key="3">
    <source>
        <dbReference type="ARBA" id="ARBA00023002"/>
    </source>
</evidence>
<gene>
    <name evidence="7" type="ORF">E0Y62_09135</name>
</gene>
<evidence type="ECO:0000256" key="2">
    <source>
        <dbReference type="ARBA" id="ARBA00009463"/>
    </source>
</evidence>
<dbReference type="PANTHER" id="PTHR48075">
    <property type="entry name" value="3-HYDROXYACYL-COA DEHYDROGENASE FAMILY PROTEIN"/>
    <property type="match status" value="1"/>
</dbReference>
<dbReference type="FunFam" id="3.40.50.720:FF:000009">
    <property type="entry name" value="Fatty oxidation complex, alpha subunit"/>
    <property type="match status" value="1"/>
</dbReference>
<dbReference type="EMBL" id="SJTH01000008">
    <property type="protein sequence ID" value="TCJ04597.1"/>
    <property type="molecule type" value="Genomic_DNA"/>
</dbReference>
<dbReference type="RefSeq" id="WP_057761298.1">
    <property type="nucleotide sequence ID" value="NZ_LMBX01000003.1"/>
</dbReference>
<dbReference type="Pfam" id="PF00725">
    <property type="entry name" value="3HCDH"/>
    <property type="match status" value="1"/>
</dbReference>
<evidence type="ECO:0000313" key="7">
    <source>
        <dbReference type="EMBL" id="TCJ04597.1"/>
    </source>
</evidence>
<comment type="caution">
    <text evidence="7">The sequence shown here is derived from an EMBL/GenBank/DDBJ whole genome shotgun (WGS) entry which is preliminary data.</text>
</comment>
<dbReference type="Gene3D" id="1.10.1040.10">
    <property type="entry name" value="N-(1-d-carboxylethyl)-l-norvaline Dehydrogenase, domain 2"/>
    <property type="match status" value="1"/>
</dbReference>
<dbReference type="Proteomes" id="UP000293846">
    <property type="component" value="Unassembled WGS sequence"/>
</dbReference>